<proteinExistence type="predicted"/>
<sequence length="68" mass="8051">MVDRYNRGDRSDFSLHYNAKFRKALWTQIGKMTTEERRLLFSVDEAEPQPASRIIVHSIRTLDELNQV</sequence>
<organism evidence="1 2">
    <name type="scientific">Ancylostoma duodenale</name>
    <dbReference type="NCBI Taxonomy" id="51022"/>
    <lineage>
        <taxon>Eukaryota</taxon>
        <taxon>Metazoa</taxon>
        <taxon>Ecdysozoa</taxon>
        <taxon>Nematoda</taxon>
        <taxon>Chromadorea</taxon>
        <taxon>Rhabditida</taxon>
        <taxon>Rhabditina</taxon>
        <taxon>Rhabditomorpha</taxon>
        <taxon>Strongyloidea</taxon>
        <taxon>Ancylostomatidae</taxon>
        <taxon>Ancylostomatinae</taxon>
        <taxon>Ancylostoma</taxon>
    </lineage>
</organism>
<dbReference type="EMBL" id="KN737365">
    <property type="protein sequence ID" value="KIH55429.1"/>
    <property type="molecule type" value="Genomic_DNA"/>
</dbReference>
<keyword evidence="2" id="KW-1185">Reference proteome</keyword>
<name>A0A0C2G9A4_9BILA</name>
<protein>
    <submittedName>
        <fullName evidence="1">Uncharacterized protein</fullName>
    </submittedName>
</protein>
<evidence type="ECO:0000313" key="2">
    <source>
        <dbReference type="Proteomes" id="UP000054047"/>
    </source>
</evidence>
<gene>
    <name evidence="1" type="ORF">ANCDUO_14416</name>
</gene>
<dbReference type="Proteomes" id="UP000054047">
    <property type="component" value="Unassembled WGS sequence"/>
</dbReference>
<dbReference type="OrthoDB" id="10451529at2759"/>
<dbReference type="AlphaFoldDB" id="A0A0C2G9A4"/>
<evidence type="ECO:0000313" key="1">
    <source>
        <dbReference type="EMBL" id="KIH55429.1"/>
    </source>
</evidence>
<accession>A0A0C2G9A4</accession>
<reference evidence="1 2" key="1">
    <citation type="submission" date="2013-12" db="EMBL/GenBank/DDBJ databases">
        <title>Draft genome of the parsitic nematode Ancylostoma duodenale.</title>
        <authorList>
            <person name="Mitreva M."/>
        </authorList>
    </citation>
    <scope>NUCLEOTIDE SEQUENCE [LARGE SCALE GENOMIC DNA]</scope>
    <source>
        <strain evidence="1 2">Zhejiang</strain>
    </source>
</reference>